<dbReference type="RefSeq" id="WP_184861153.1">
    <property type="nucleotide sequence ID" value="NZ_JACHLK010000009.1"/>
</dbReference>
<dbReference type="AlphaFoldDB" id="A0A7X0PH05"/>
<organism evidence="1 2">
    <name type="scientific">Acidovorax soli</name>
    <dbReference type="NCBI Taxonomy" id="592050"/>
    <lineage>
        <taxon>Bacteria</taxon>
        <taxon>Pseudomonadati</taxon>
        <taxon>Pseudomonadota</taxon>
        <taxon>Betaproteobacteria</taxon>
        <taxon>Burkholderiales</taxon>
        <taxon>Comamonadaceae</taxon>
        <taxon>Acidovorax</taxon>
    </lineage>
</organism>
<dbReference type="EMBL" id="JACHLK010000009">
    <property type="protein sequence ID" value="MBB6561790.1"/>
    <property type="molecule type" value="Genomic_DNA"/>
</dbReference>
<keyword evidence="2" id="KW-1185">Reference proteome</keyword>
<dbReference type="Proteomes" id="UP000575083">
    <property type="component" value="Unassembled WGS sequence"/>
</dbReference>
<name>A0A7X0PH05_9BURK</name>
<comment type="caution">
    <text evidence="1">The sequence shown here is derived from an EMBL/GenBank/DDBJ whole genome shotgun (WGS) entry which is preliminary data.</text>
</comment>
<protein>
    <submittedName>
        <fullName evidence="1">Uncharacterized protein</fullName>
    </submittedName>
</protein>
<gene>
    <name evidence="1" type="ORF">HNP48_004484</name>
</gene>
<accession>A0A7X0PH05</accession>
<sequence length="290" mass="31064">MAIRRPVKAAPILHKYCIKIQLFFLKHPKDQARAPEKLTGPDADAARNNGQVATTDGAHFFTVNINTLRKKAKAHTLEVEDILAAAARRPAGLQEELQRLSAELEWSHTPHPRGGGHVVPFARWAEVAGAYAEHGIPGLAGWMQATARAAAGHGAPADYVLAMLEALKTQEANDALFSLFAHVLDDPGGHVAEALELASTINIKFSFKGSLPPTPAQADQARSFLMALYPLARKEAERCTVVCALRGVGDESTAQFLATIKPFSGPHAGLEKSALRAIRKRLQGTASAAP</sequence>
<evidence type="ECO:0000313" key="2">
    <source>
        <dbReference type="Proteomes" id="UP000575083"/>
    </source>
</evidence>
<proteinExistence type="predicted"/>
<reference evidence="1 2" key="1">
    <citation type="submission" date="2020-08" db="EMBL/GenBank/DDBJ databases">
        <title>Functional genomics of gut bacteria from endangered species of beetles.</title>
        <authorList>
            <person name="Carlos-Shanley C."/>
        </authorList>
    </citation>
    <scope>NUCLEOTIDE SEQUENCE [LARGE SCALE GENOMIC DNA]</scope>
    <source>
        <strain evidence="1 2">S00198</strain>
    </source>
</reference>
<evidence type="ECO:0000313" key="1">
    <source>
        <dbReference type="EMBL" id="MBB6561790.1"/>
    </source>
</evidence>